<evidence type="ECO:0000313" key="5">
    <source>
        <dbReference type="Proteomes" id="UP000861567"/>
    </source>
</evidence>
<dbReference type="PROSITE" id="PS50297">
    <property type="entry name" value="ANK_REP_REGION"/>
    <property type="match status" value="2"/>
</dbReference>
<dbReference type="Pfam" id="PF12796">
    <property type="entry name" value="Ank_2"/>
    <property type="match status" value="2"/>
</dbReference>
<evidence type="ECO:0008006" key="6">
    <source>
        <dbReference type="Google" id="ProtNLM"/>
    </source>
</evidence>
<feature type="repeat" description="ANK" evidence="3">
    <location>
        <begin position="294"/>
        <end position="326"/>
    </location>
</feature>
<evidence type="ECO:0000313" key="4">
    <source>
        <dbReference type="EMBL" id="HAT1597732.1"/>
    </source>
</evidence>
<protein>
    <recommendedName>
        <fullName evidence="6">Ankyrin repeat domain-containing protein</fullName>
    </recommendedName>
</protein>
<dbReference type="InterPro" id="IPR036770">
    <property type="entry name" value="Ankyrin_rpt-contain_sf"/>
</dbReference>
<keyword evidence="2 3" id="KW-0040">ANK repeat</keyword>
<comment type="caution">
    <text evidence="4">The sequence shown here is derived from an EMBL/GenBank/DDBJ whole genome shotgun (WGS) entry which is preliminary data.</text>
</comment>
<dbReference type="EMBL" id="DACSEI010000062">
    <property type="protein sequence ID" value="HAT1597732.1"/>
    <property type="molecule type" value="Genomic_DNA"/>
</dbReference>
<evidence type="ECO:0000256" key="1">
    <source>
        <dbReference type="ARBA" id="ARBA00022737"/>
    </source>
</evidence>
<dbReference type="Gene3D" id="1.25.40.20">
    <property type="entry name" value="Ankyrin repeat-containing domain"/>
    <property type="match status" value="2"/>
</dbReference>
<reference evidence="4" key="2">
    <citation type="submission" date="2020-11" db="EMBL/GenBank/DDBJ databases">
        <authorList>
            <consortium name="NCBI Pathogen Detection Project"/>
        </authorList>
    </citation>
    <scope>NUCLEOTIDE SEQUENCE</scope>
    <source>
        <strain evidence="4">D3612</strain>
    </source>
</reference>
<reference evidence="4" key="1">
    <citation type="journal article" date="2018" name="Genome Biol.">
        <title>SKESA: strategic k-mer extension for scrupulous assemblies.</title>
        <authorList>
            <person name="Souvorov A."/>
            <person name="Agarwala R."/>
            <person name="Lipman D.J."/>
        </authorList>
    </citation>
    <scope>NUCLEOTIDE SEQUENCE</scope>
    <source>
        <strain evidence="4">D3612</strain>
    </source>
</reference>
<dbReference type="SUPFAM" id="SSF48403">
    <property type="entry name" value="Ankyrin repeat"/>
    <property type="match status" value="1"/>
</dbReference>
<accession>A0AAN5R6K2</accession>
<feature type="repeat" description="ANK" evidence="3">
    <location>
        <begin position="114"/>
        <end position="146"/>
    </location>
</feature>
<sequence>MSKWDELLKSLKIDSDENTHQNLSKLELWYLQHISKQPLFDSATTADKKLILLKQEISHFLETIYEISGDKCSEFYDHLGGMNPIQYASKKGYDIYLSENLESNKEVINVATNGQLTPLHLAAYYGHHLTSKLLLEHGAKSNLPSRLKQTPAHLALSLPPSVPVKDKLNLMERKQIIFHDLLAHNPKNIFSTDISDNTLAHTAAENGFALVLEYLLKNQPRLLRVKNSTAHTPLHSAILNNQNDSVKVLIKDKTLLLIPNKNGLLPIHYAAIHSKASILADIVCESCLDSTDLTLKTPLMFAAEQGHIDNVKLLIAKGANVKARDQYGKGILDYALASLNFELVKWLVSNVEEIDVNQQDENGRTPLMNLLHETVSSGTDTHIIQQLVSYLLETGTKPDQVDKYGQSLQDYLEFLEGTPKIVL</sequence>
<keyword evidence="1" id="KW-0677">Repeat</keyword>
<dbReference type="PROSITE" id="PS50088">
    <property type="entry name" value="ANK_REPEAT"/>
    <property type="match status" value="2"/>
</dbReference>
<dbReference type="AlphaFoldDB" id="A0AAN5R6K2"/>
<dbReference type="PANTHER" id="PTHR24198:SF165">
    <property type="entry name" value="ANKYRIN REPEAT-CONTAINING PROTEIN-RELATED"/>
    <property type="match status" value="1"/>
</dbReference>
<organism evidence="4 5">
    <name type="scientific">Legionella pneumophila</name>
    <dbReference type="NCBI Taxonomy" id="446"/>
    <lineage>
        <taxon>Bacteria</taxon>
        <taxon>Pseudomonadati</taxon>
        <taxon>Pseudomonadota</taxon>
        <taxon>Gammaproteobacteria</taxon>
        <taxon>Legionellales</taxon>
        <taxon>Legionellaceae</taxon>
        <taxon>Legionella</taxon>
    </lineage>
</organism>
<dbReference type="Proteomes" id="UP000861567">
    <property type="component" value="Unassembled WGS sequence"/>
</dbReference>
<dbReference type="InterPro" id="IPR002110">
    <property type="entry name" value="Ankyrin_rpt"/>
</dbReference>
<name>A0AAN5R6K2_LEGPN</name>
<dbReference type="PANTHER" id="PTHR24198">
    <property type="entry name" value="ANKYRIN REPEAT AND PROTEIN KINASE DOMAIN-CONTAINING PROTEIN"/>
    <property type="match status" value="1"/>
</dbReference>
<evidence type="ECO:0000256" key="2">
    <source>
        <dbReference type="ARBA" id="ARBA00023043"/>
    </source>
</evidence>
<gene>
    <name evidence="4" type="ORF">I8Y58_002999</name>
</gene>
<dbReference type="SMART" id="SM00248">
    <property type="entry name" value="ANK"/>
    <property type="match status" value="8"/>
</dbReference>
<dbReference type="Pfam" id="PF00023">
    <property type="entry name" value="Ank"/>
    <property type="match status" value="1"/>
</dbReference>
<evidence type="ECO:0000256" key="3">
    <source>
        <dbReference type="PROSITE-ProRule" id="PRU00023"/>
    </source>
</evidence>
<proteinExistence type="predicted"/>